<accession>A0ABD6EJW6</accession>
<feature type="region of interest" description="Disordered" evidence="1">
    <location>
        <begin position="41"/>
        <end position="84"/>
    </location>
</feature>
<name>A0ABD6EJW6_9BILA</name>
<comment type="caution">
    <text evidence="2">The sequence shown here is derived from an EMBL/GenBank/DDBJ whole genome shotgun (WGS) entry which is preliminary data.</text>
</comment>
<feature type="compositionally biased region" description="Low complexity" evidence="1">
    <location>
        <begin position="61"/>
        <end position="81"/>
    </location>
</feature>
<proteinExistence type="predicted"/>
<evidence type="ECO:0000313" key="2">
    <source>
        <dbReference type="EMBL" id="MFH4978444.1"/>
    </source>
</evidence>
<evidence type="ECO:0000313" key="3">
    <source>
        <dbReference type="Proteomes" id="UP001608902"/>
    </source>
</evidence>
<organism evidence="2 3">
    <name type="scientific">Gnathostoma spinigerum</name>
    <dbReference type="NCBI Taxonomy" id="75299"/>
    <lineage>
        <taxon>Eukaryota</taxon>
        <taxon>Metazoa</taxon>
        <taxon>Ecdysozoa</taxon>
        <taxon>Nematoda</taxon>
        <taxon>Chromadorea</taxon>
        <taxon>Rhabditida</taxon>
        <taxon>Spirurina</taxon>
        <taxon>Gnathostomatomorpha</taxon>
        <taxon>Gnathostomatoidea</taxon>
        <taxon>Gnathostomatidae</taxon>
        <taxon>Gnathostoma</taxon>
    </lineage>
</organism>
<reference evidence="2 3" key="1">
    <citation type="submission" date="2024-08" db="EMBL/GenBank/DDBJ databases">
        <title>Gnathostoma spinigerum genome.</title>
        <authorList>
            <person name="Gonzalez-Bertolin B."/>
            <person name="Monzon S."/>
            <person name="Zaballos A."/>
            <person name="Jimenez P."/>
            <person name="Dekumyoy P."/>
            <person name="Varona S."/>
            <person name="Cuesta I."/>
            <person name="Sumanam S."/>
            <person name="Adisakwattana P."/>
            <person name="Gasser R.B."/>
            <person name="Hernandez-Gonzalez A."/>
            <person name="Young N.D."/>
            <person name="Perteguer M.J."/>
        </authorList>
    </citation>
    <scope>NUCLEOTIDE SEQUENCE [LARGE SCALE GENOMIC DNA]</scope>
    <source>
        <strain evidence="2">AL3</strain>
        <tissue evidence="2">Liver</tissue>
    </source>
</reference>
<gene>
    <name evidence="2" type="ORF">AB6A40_005153</name>
</gene>
<protein>
    <submittedName>
        <fullName evidence="2">Uncharacterized protein</fullName>
    </submittedName>
</protein>
<dbReference type="Proteomes" id="UP001608902">
    <property type="component" value="Unassembled WGS sequence"/>
</dbReference>
<evidence type="ECO:0000256" key="1">
    <source>
        <dbReference type="SAM" id="MobiDB-lite"/>
    </source>
</evidence>
<dbReference type="AlphaFoldDB" id="A0ABD6EJW6"/>
<dbReference type="EMBL" id="JBGFUD010003210">
    <property type="protein sequence ID" value="MFH4978444.1"/>
    <property type="molecule type" value="Genomic_DNA"/>
</dbReference>
<keyword evidence="3" id="KW-1185">Reference proteome</keyword>
<feature type="region of interest" description="Disordered" evidence="1">
    <location>
        <begin position="312"/>
        <end position="331"/>
    </location>
</feature>
<sequence>MVGEMTVDDNFADYRAFCANRIRCLERYKKARSFCGISDDGLRDESDSCSCSSLVNPDIPSSRSSTNSSTKSSTDSSTNSSARNYPILFKPSSFPSTSRHSMPNSSRAVPICATTNNSYFGNVESEKKFDILREKMISLMENDVHLLQQLLALGDSIQELKLQAKGGSQASLNSTEPDDECRRRLSVEHRNRGDNGVVGQMNSSSTVTNLYVDGDESNAFNPNIQYFSRENSVLRIPIPPRSTKRLRNTRRPPASLGDVIQPPHNLFINGCARQNRSAPNSMHVSPTEDCRSPVSRALNGSVDSGVRECYSSHSSGCPSPAFSNASSGIKI</sequence>